<proteinExistence type="predicted"/>
<keyword evidence="2" id="KW-1185">Reference proteome</keyword>
<name>A0A8J6BN30_ZIZPA</name>
<dbReference type="AlphaFoldDB" id="A0A8J6BN30"/>
<evidence type="ECO:0000313" key="2">
    <source>
        <dbReference type="Proteomes" id="UP000729402"/>
    </source>
</evidence>
<reference evidence="1" key="1">
    <citation type="journal article" date="2021" name="bioRxiv">
        <title>Whole Genome Assembly and Annotation of Northern Wild Rice, Zizania palustris L., Supports a Whole Genome Duplication in the Zizania Genus.</title>
        <authorList>
            <person name="Haas M."/>
            <person name="Kono T."/>
            <person name="Macchietto M."/>
            <person name="Millas R."/>
            <person name="McGilp L."/>
            <person name="Shao M."/>
            <person name="Duquette J."/>
            <person name="Hirsch C.N."/>
            <person name="Kimball J."/>
        </authorList>
    </citation>
    <scope>NUCLEOTIDE SEQUENCE</scope>
    <source>
        <tissue evidence="1">Fresh leaf tissue</tissue>
    </source>
</reference>
<organism evidence="1 2">
    <name type="scientific">Zizania palustris</name>
    <name type="common">Northern wild rice</name>
    <dbReference type="NCBI Taxonomy" id="103762"/>
    <lineage>
        <taxon>Eukaryota</taxon>
        <taxon>Viridiplantae</taxon>
        <taxon>Streptophyta</taxon>
        <taxon>Embryophyta</taxon>
        <taxon>Tracheophyta</taxon>
        <taxon>Spermatophyta</taxon>
        <taxon>Magnoliopsida</taxon>
        <taxon>Liliopsida</taxon>
        <taxon>Poales</taxon>
        <taxon>Poaceae</taxon>
        <taxon>BOP clade</taxon>
        <taxon>Oryzoideae</taxon>
        <taxon>Oryzeae</taxon>
        <taxon>Zizaniinae</taxon>
        <taxon>Zizania</taxon>
    </lineage>
</organism>
<gene>
    <name evidence="1" type="ORF">GUJ93_ZPchr0011g27047</name>
</gene>
<evidence type="ECO:0000313" key="1">
    <source>
        <dbReference type="EMBL" id="KAG8091212.1"/>
    </source>
</evidence>
<reference evidence="1" key="2">
    <citation type="submission" date="2021-02" db="EMBL/GenBank/DDBJ databases">
        <authorList>
            <person name="Kimball J.A."/>
            <person name="Haas M.W."/>
            <person name="Macchietto M."/>
            <person name="Kono T."/>
            <person name="Duquette J."/>
            <person name="Shao M."/>
        </authorList>
    </citation>
    <scope>NUCLEOTIDE SEQUENCE</scope>
    <source>
        <tissue evidence="1">Fresh leaf tissue</tissue>
    </source>
</reference>
<dbReference type="EMBL" id="JAAALK010000081">
    <property type="protein sequence ID" value="KAG8091212.1"/>
    <property type="molecule type" value="Genomic_DNA"/>
</dbReference>
<sequence>MTRRVWPHDGAAMRMVWQCEGHGRTGARQREGHNQTATWWSEGHDNIMEVDDNNYGKQRRDHAFVFLYMPHNMESEEEGKPSSGNLQPPPMVALPIASCCRLPLSPTVLTGAPQSRGVD</sequence>
<comment type="caution">
    <text evidence="1">The sequence shown here is derived from an EMBL/GenBank/DDBJ whole genome shotgun (WGS) entry which is preliminary data.</text>
</comment>
<protein>
    <submittedName>
        <fullName evidence="1">Uncharacterized protein</fullName>
    </submittedName>
</protein>
<dbReference type="Proteomes" id="UP000729402">
    <property type="component" value="Unassembled WGS sequence"/>
</dbReference>
<accession>A0A8J6BN30</accession>